<dbReference type="PANTHER" id="PTHR43792">
    <property type="entry name" value="GNAT FAMILY, PUTATIVE (AFU_ORTHOLOGUE AFUA_3G00765)-RELATED-RELATED"/>
    <property type="match status" value="1"/>
</dbReference>
<accession>A0A9X1IPY1</accession>
<dbReference type="PROSITE" id="PS51186">
    <property type="entry name" value="GNAT"/>
    <property type="match status" value="1"/>
</dbReference>
<evidence type="ECO:0000313" key="2">
    <source>
        <dbReference type="EMBL" id="MBT2186314.1"/>
    </source>
</evidence>
<name>A0A9X1IPY1_9SPHN</name>
<proteinExistence type="predicted"/>
<keyword evidence="3" id="KW-1185">Reference proteome</keyword>
<dbReference type="PANTHER" id="PTHR43792:SF1">
    <property type="entry name" value="N-ACETYLTRANSFERASE DOMAIN-CONTAINING PROTEIN"/>
    <property type="match status" value="1"/>
</dbReference>
<dbReference type="Proteomes" id="UP001138757">
    <property type="component" value="Unassembled WGS sequence"/>
</dbReference>
<dbReference type="Pfam" id="PF13302">
    <property type="entry name" value="Acetyltransf_3"/>
    <property type="match status" value="1"/>
</dbReference>
<dbReference type="GO" id="GO:0016747">
    <property type="term" value="F:acyltransferase activity, transferring groups other than amino-acyl groups"/>
    <property type="evidence" value="ECO:0007669"/>
    <property type="project" value="InterPro"/>
</dbReference>
<reference evidence="2" key="1">
    <citation type="submission" date="2021-05" db="EMBL/GenBank/DDBJ databases">
        <title>Genome of Sphingobium sp. strain.</title>
        <authorList>
            <person name="Fan R."/>
        </authorList>
    </citation>
    <scope>NUCLEOTIDE SEQUENCE</scope>
    <source>
        <strain evidence="2">H33</strain>
    </source>
</reference>
<dbReference type="RefSeq" id="WP_214622068.1">
    <property type="nucleotide sequence ID" value="NZ_JAHGAW010000003.1"/>
</dbReference>
<comment type="caution">
    <text evidence="2">The sequence shown here is derived from an EMBL/GenBank/DDBJ whole genome shotgun (WGS) entry which is preliminary data.</text>
</comment>
<sequence>MLRTERLRLVPWSDTHRGAFAAMNADPVVMADLGGPITQEQSDTKLRLYRAAQQERGISRWAVEDRDGRFLGYAGVMPRPDPDHPLGPHYEIGWRFIRSAWGHGYATESAGAALAHAAMHLPGTEILAMTAPDNRRSQAVVARLTLLRAPERDYVFVDHMSNRWPTIVWIAQQGSRPSFDAS</sequence>
<evidence type="ECO:0000313" key="3">
    <source>
        <dbReference type="Proteomes" id="UP001138757"/>
    </source>
</evidence>
<dbReference type="EMBL" id="JAHGAW010000003">
    <property type="protein sequence ID" value="MBT2186314.1"/>
    <property type="molecule type" value="Genomic_DNA"/>
</dbReference>
<protein>
    <submittedName>
        <fullName evidence="2">GNAT family N-acetyltransferase</fullName>
    </submittedName>
</protein>
<dbReference type="SUPFAM" id="SSF55729">
    <property type="entry name" value="Acyl-CoA N-acyltransferases (Nat)"/>
    <property type="match status" value="1"/>
</dbReference>
<dbReference type="InterPro" id="IPR016181">
    <property type="entry name" value="Acyl_CoA_acyltransferase"/>
</dbReference>
<gene>
    <name evidence="2" type="ORF">KK488_05070</name>
</gene>
<dbReference type="Gene3D" id="3.40.630.30">
    <property type="match status" value="1"/>
</dbReference>
<dbReference type="AlphaFoldDB" id="A0A9X1IPY1"/>
<feature type="domain" description="N-acetyltransferase" evidence="1">
    <location>
        <begin position="23"/>
        <end position="165"/>
    </location>
</feature>
<evidence type="ECO:0000259" key="1">
    <source>
        <dbReference type="PROSITE" id="PS51186"/>
    </source>
</evidence>
<organism evidence="2 3">
    <name type="scientific">Sphingobium nicotianae</name>
    <dbReference type="NCBI Taxonomy" id="2782607"/>
    <lineage>
        <taxon>Bacteria</taxon>
        <taxon>Pseudomonadati</taxon>
        <taxon>Pseudomonadota</taxon>
        <taxon>Alphaproteobacteria</taxon>
        <taxon>Sphingomonadales</taxon>
        <taxon>Sphingomonadaceae</taxon>
        <taxon>Sphingobium</taxon>
    </lineage>
</organism>
<dbReference type="InterPro" id="IPR000182">
    <property type="entry name" value="GNAT_dom"/>
</dbReference>
<dbReference type="InterPro" id="IPR051531">
    <property type="entry name" value="N-acetyltransferase"/>
</dbReference>